<proteinExistence type="predicted"/>
<feature type="compositionally biased region" description="Polar residues" evidence="1">
    <location>
        <begin position="345"/>
        <end position="360"/>
    </location>
</feature>
<dbReference type="KEGG" id="ffu:CLAFUR5_03248"/>
<reference evidence="2" key="1">
    <citation type="submission" date="2021-12" db="EMBL/GenBank/DDBJ databases">
        <authorList>
            <person name="Zaccaron A."/>
            <person name="Stergiopoulos I."/>
        </authorList>
    </citation>
    <scope>NUCLEOTIDE SEQUENCE</scope>
    <source>
        <strain evidence="2">Race5_Kim</strain>
    </source>
</reference>
<feature type="compositionally biased region" description="Basic and acidic residues" evidence="1">
    <location>
        <begin position="183"/>
        <end position="202"/>
    </location>
</feature>
<dbReference type="AlphaFoldDB" id="A0A9Q8L9W0"/>
<reference evidence="2" key="2">
    <citation type="journal article" date="2022" name="Microb. Genom.">
        <title>A chromosome-scale genome assembly of the tomato pathogen Cladosporium fulvum reveals a compartmentalized genome architecture and the presence of a dispensable chromosome.</title>
        <authorList>
            <person name="Zaccaron A.Z."/>
            <person name="Chen L.H."/>
            <person name="Samaras A."/>
            <person name="Stergiopoulos I."/>
        </authorList>
    </citation>
    <scope>NUCLEOTIDE SEQUENCE</scope>
    <source>
        <strain evidence="2">Race5_Kim</strain>
    </source>
</reference>
<keyword evidence="3" id="KW-1185">Reference proteome</keyword>
<feature type="compositionally biased region" description="Gly residues" evidence="1">
    <location>
        <begin position="302"/>
        <end position="313"/>
    </location>
</feature>
<feature type="compositionally biased region" description="Gly residues" evidence="1">
    <location>
        <begin position="364"/>
        <end position="378"/>
    </location>
</feature>
<evidence type="ECO:0000256" key="1">
    <source>
        <dbReference type="SAM" id="MobiDB-lite"/>
    </source>
</evidence>
<dbReference type="OMA" id="DSHMANK"/>
<dbReference type="GeneID" id="71983126"/>
<evidence type="ECO:0000313" key="3">
    <source>
        <dbReference type="Proteomes" id="UP000756132"/>
    </source>
</evidence>
<feature type="compositionally biased region" description="Polar residues" evidence="1">
    <location>
        <begin position="205"/>
        <end position="235"/>
    </location>
</feature>
<feature type="compositionally biased region" description="Polar residues" evidence="1">
    <location>
        <begin position="74"/>
        <end position="103"/>
    </location>
</feature>
<evidence type="ECO:0000313" key="2">
    <source>
        <dbReference type="EMBL" id="UJO13467.1"/>
    </source>
</evidence>
<sequence length="436" mass="42729">MGIVDKIQDKLSGNKHNEHDTTTTGTHVGQEPVGAHSGTHTGSHTGTGLTGNPNTTTSGLTGDRHSTGSGIAGTHNTTTGSRLTGSHNTPGTGLTGSHNTPGSGLTGGHHNTGITGGTAVSDEHTYSHPGHPQHADFVPGSHRSAQNPAAVPTAGGARVGSIPGGNGPYDDHHGTHGTQDNRSGMEKIKDKVVPSRADRPDDPITGQNYNQNTASGVSGHHNQSGLTGSHGTSAATPLAHDSSFNDRHTGSGLTGNTHSGTGLTGNTHSGTGLTGNTHSGTGLTGNTHSGTGLTGNTHSGPGLTGAGSAGPGIAGNTHSGSGLTGNTHSSQGLTGVGHTGDSHVPGTTHSGQGSHLAGNQTHGSGVGGTGVGGVGHTGTGAYDNTPGSGLGGHSTTHGTTTTISTHTNTTAGKPSLMDKLNPKKDADRDGKTGIMD</sequence>
<feature type="region of interest" description="Disordered" evidence="1">
    <location>
        <begin position="1"/>
        <end position="436"/>
    </location>
</feature>
<feature type="compositionally biased region" description="Polar residues" evidence="1">
    <location>
        <begin position="254"/>
        <end position="299"/>
    </location>
</feature>
<dbReference type="Proteomes" id="UP000756132">
    <property type="component" value="Chromosome 2"/>
</dbReference>
<feature type="compositionally biased region" description="Basic and acidic residues" evidence="1">
    <location>
        <begin position="420"/>
        <end position="436"/>
    </location>
</feature>
<organism evidence="2 3">
    <name type="scientific">Passalora fulva</name>
    <name type="common">Tomato leaf mold</name>
    <name type="synonym">Cladosporium fulvum</name>
    <dbReference type="NCBI Taxonomy" id="5499"/>
    <lineage>
        <taxon>Eukaryota</taxon>
        <taxon>Fungi</taxon>
        <taxon>Dikarya</taxon>
        <taxon>Ascomycota</taxon>
        <taxon>Pezizomycotina</taxon>
        <taxon>Dothideomycetes</taxon>
        <taxon>Dothideomycetidae</taxon>
        <taxon>Mycosphaerellales</taxon>
        <taxon>Mycosphaerellaceae</taxon>
        <taxon>Fulvia</taxon>
    </lineage>
</organism>
<gene>
    <name evidence="2" type="ORF">CLAFUR5_03248</name>
</gene>
<feature type="compositionally biased region" description="Low complexity" evidence="1">
    <location>
        <begin position="36"/>
        <end position="61"/>
    </location>
</feature>
<accession>A0A9Q8L9W0</accession>
<feature type="compositionally biased region" description="Polar residues" evidence="1">
    <location>
        <begin position="316"/>
        <end position="333"/>
    </location>
</feature>
<protein>
    <submittedName>
        <fullName evidence="2">Uncharacterized protein</fullName>
    </submittedName>
</protein>
<dbReference type="EMBL" id="CP090164">
    <property type="protein sequence ID" value="UJO13467.1"/>
    <property type="molecule type" value="Genomic_DNA"/>
</dbReference>
<feature type="compositionally biased region" description="Low complexity" evidence="1">
    <location>
        <begin position="393"/>
        <end position="412"/>
    </location>
</feature>
<name>A0A9Q8L9W0_PASFU</name>
<dbReference type="OrthoDB" id="3649848at2759"/>
<dbReference type="RefSeq" id="XP_047757833.1">
    <property type="nucleotide sequence ID" value="XM_047902396.1"/>
</dbReference>